<dbReference type="InterPro" id="IPR013766">
    <property type="entry name" value="Thioredoxin_domain"/>
</dbReference>
<gene>
    <name evidence="2" type="ordered locus">Hbut_0771</name>
</gene>
<accession>A2BKW3</accession>
<proteinExistence type="predicted"/>
<dbReference type="Proteomes" id="UP000002593">
    <property type="component" value="Chromosome"/>
</dbReference>
<dbReference type="EnsemblBacteria" id="ABM80624">
    <property type="protein sequence ID" value="ABM80624"/>
    <property type="gene ID" value="Hbut_0771"/>
</dbReference>
<dbReference type="STRING" id="415426.Hbut_0771"/>
<dbReference type="RefSeq" id="WP_011821942.1">
    <property type="nucleotide sequence ID" value="NC_008818.1"/>
</dbReference>
<dbReference type="EMBL" id="CP000493">
    <property type="protein sequence ID" value="ABM80624.1"/>
    <property type="molecule type" value="Genomic_DNA"/>
</dbReference>
<protein>
    <submittedName>
        <fullName evidence="2">Universally conserved protein</fullName>
    </submittedName>
</protein>
<dbReference type="PROSITE" id="PS51352">
    <property type="entry name" value="THIOREDOXIN_2"/>
    <property type="match status" value="1"/>
</dbReference>
<name>A2BKW3_HYPBU</name>
<dbReference type="OrthoDB" id="18010at2157"/>
<dbReference type="Pfam" id="PF00085">
    <property type="entry name" value="Thioredoxin"/>
    <property type="match status" value="1"/>
</dbReference>
<feature type="domain" description="Thioredoxin" evidence="1">
    <location>
        <begin position="1"/>
        <end position="140"/>
    </location>
</feature>
<organism evidence="2 3">
    <name type="scientific">Hyperthermus butylicus (strain DSM 5456 / JCM 9403 / PLM1-5)</name>
    <dbReference type="NCBI Taxonomy" id="415426"/>
    <lineage>
        <taxon>Archaea</taxon>
        <taxon>Thermoproteota</taxon>
        <taxon>Thermoprotei</taxon>
        <taxon>Desulfurococcales</taxon>
        <taxon>Pyrodictiaceae</taxon>
        <taxon>Hyperthermus</taxon>
    </lineage>
</organism>
<reference evidence="2 3" key="1">
    <citation type="journal article" date="2007" name="Archaea">
        <title>The genome of Hyperthermus butylicus: a sulfur-reducing, peptide fermenting, neutrophilic Crenarchaeote growing up to 108 degrees C.</title>
        <authorList>
            <person name="Brugger K."/>
            <person name="Chen L."/>
            <person name="Stark M."/>
            <person name="Zibat A."/>
            <person name="Redder P."/>
            <person name="Ruepp A."/>
            <person name="Awayez M."/>
            <person name="She Q."/>
            <person name="Garrett R.A."/>
            <person name="Klenk H.P."/>
        </authorList>
    </citation>
    <scope>NUCLEOTIDE SEQUENCE [LARGE SCALE GENOMIC DNA]</scope>
    <source>
        <strain evidence="3">DSM 5456 / JCM 9403 / PLM1-5</strain>
    </source>
</reference>
<dbReference type="CDD" id="cd02947">
    <property type="entry name" value="TRX_family"/>
    <property type="match status" value="1"/>
</dbReference>
<dbReference type="InterPro" id="IPR036249">
    <property type="entry name" value="Thioredoxin-like_sf"/>
</dbReference>
<keyword evidence="3" id="KW-1185">Reference proteome</keyword>
<dbReference type="HOGENOM" id="CLU_1763846_0_0_2"/>
<sequence>MTPDAWDEFDSLWDEYVAKAVEAAKRAGVVLARSYDEYRKAICSKPVAVVVFTSPTCPACAAYRPIFYEYARRMSQYRGKVAFVEVDSYSAYEAAMEAGVMATPTTVVYLKCKPVDGFIGLADEETLDEIVRPYITKAVEEGEEDE</sequence>
<evidence type="ECO:0000313" key="3">
    <source>
        <dbReference type="Proteomes" id="UP000002593"/>
    </source>
</evidence>
<evidence type="ECO:0000313" key="2">
    <source>
        <dbReference type="EMBL" id="ABM80624.1"/>
    </source>
</evidence>
<dbReference type="PROSITE" id="PS00194">
    <property type="entry name" value="THIOREDOXIN_1"/>
    <property type="match status" value="1"/>
</dbReference>
<dbReference type="AlphaFoldDB" id="A2BKW3"/>
<dbReference type="KEGG" id="hbu:Hbut_0771"/>
<dbReference type="SUPFAM" id="SSF52833">
    <property type="entry name" value="Thioredoxin-like"/>
    <property type="match status" value="1"/>
</dbReference>
<dbReference type="eggNOG" id="arCOG01972">
    <property type="taxonomic scope" value="Archaea"/>
</dbReference>
<dbReference type="InterPro" id="IPR017937">
    <property type="entry name" value="Thioredoxin_CS"/>
</dbReference>
<dbReference type="GeneID" id="4782431"/>
<evidence type="ECO:0000259" key="1">
    <source>
        <dbReference type="PROSITE" id="PS51352"/>
    </source>
</evidence>
<dbReference type="Gene3D" id="3.40.30.10">
    <property type="entry name" value="Glutaredoxin"/>
    <property type="match status" value="1"/>
</dbReference>